<proteinExistence type="predicted"/>
<feature type="compositionally biased region" description="Polar residues" evidence="1">
    <location>
        <begin position="1"/>
        <end position="18"/>
    </location>
</feature>
<feature type="region of interest" description="Disordered" evidence="1">
    <location>
        <begin position="85"/>
        <end position="234"/>
    </location>
</feature>
<protein>
    <recommendedName>
        <fullName evidence="4">Myb-like domain-containing protein</fullName>
    </recommendedName>
</protein>
<evidence type="ECO:0008006" key="4">
    <source>
        <dbReference type="Google" id="ProtNLM"/>
    </source>
</evidence>
<organism evidence="2 3">
    <name type="scientific">Zymoseptoria tritici ST99CH_1E4</name>
    <dbReference type="NCBI Taxonomy" id="1276532"/>
    <lineage>
        <taxon>Eukaryota</taxon>
        <taxon>Fungi</taxon>
        <taxon>Dikarya</taxon>
        <taxon>Ascomycota</taxon>
        <taxon>Pezizomycotina</taxon>
        <taxon>Dothideomycetes</taxon>
        <taxon>Dothideomycetidae</taxon>
        <taxon>Mycosphaerellales</taxon>
        <taxon>Mycosphaerellaceae</taxon>
        <taxon>Zymoseptoria</taxon>
    </lineage>
</organism>
<feature type="compositionally biased region" description="Polar residues" evidence="1">
    <location>
        <begin position="215"/>
        <end position="226"/>
    </location>
</feature>
<sequence>MTNTNRQPTAHTTMGNKISRNKDVMGPPKGTLHRRSSKGRKLVRWDPSKDQYLLLSIEAQCLEDGIQLPWEKIAKRLAPHLSGQGVKQHLHKLHQAREAAGEPVPVKSHRDNRGASRAAREDQPEVAIKVEDDEDDDDDEEISVQQAKVPRKRSSLLAYKPQPPQSAQTGSSASTKSSKRAELTGNRFIDQEAASAAKKSKKSKKSKAASPASSTTGSDISTFTSGKKSRHRPSNFIITPESTAAYYGIPVGAPIPEWARKADEEAAVKRQLREGPAKNYREVLEEEQEVEDEGNDSDEDIEVTEMEKQDRGQETSSGDRVVSYNENFNPYLGENLRVDAAMRMPGYNNHGMSDQDSFSFPGGSELAGHNFPGQRFSAQNFSGGQDFSNGPGFANAQNYSGIQDFGRGSTYAMSFSGEGLGAYGHDQASLSNSTVSTSILDPLPSSMTNNNNGGNSFHNSFDGEDIAVMSNQSGSNNNSRSNSQTGLTTMQQVNDFAPMQIDQTPLMQNMSFSPAPTTPFAPMQPGTPASFLHSVYGIGSPNLGGNSFNIGGGAAHIGGASSSFGGGVSPDLITPLSNGQMDFDLNEMAGNSGIFGDDMFGDTF</sequence>
<feature type="region of interest" description="Disordered" evidence="1">
    <location>
        <begin position="284"/>
        <end position="323"/>
    </location>
</feature>
<feature type="compositionally biased region" description="Basic residues" evidence="1">
    <location>
        <begin position="198"/>
        <end position="207"/>
    </location>
</feature>
<dbReference type="EMBL" id="LT854260">
    <property type="protein sequence ID" value="SMR56581.1"/>
    <property type="molecule type" value="Genomic_DNA"/>
</dbReference>
<feature type="compositionally biased region" description="Polar residues" evidence="1">
    <location>
        <begin position="314"/>
        <end position="323"/>
    </location>
</feature>
<reference evidence="3" key="1">
    <citation type="submission" date="2017-05" db="EMBL/GenBank/DDBJ databases">
        <authorList>
            <person name="Song R."/>
            <person name="Chenine A.L."/>
            <person name="Ruprecht R.M."/>
        </authorList>
    </citation>
    <scope>NUCLEOTIDE SEQUENCE [LARGE SCALE GENOMIC DNA]</scope>
</reference>
<gene>
    <name evidence="2" type="ORF">ZT1E4_G8178</name>
</gene>
<accession>A0A2H1GSQ2</accession>
<evidence type="ECO:0000313" key="3">
    <source>
        <dbReference type="Proteomes" id="UP000245764"/>
    </source>
</evidence>
<feature type="compositionally biased region" description="Basic and acidic residues" evidence="1">
    <location>
        <begin position="108"/>
        <end position="123"/>
    </location>
</feature>
<dbReference type="Proteomes" id="UP000245764">
    <property type="component" value="Chromosome 8"/>
</dbReference>
<feature type="compositionally biased region" description="Basic residues" evidence="1">
    <location>
        <begin position="31"/>
        <end position="41"/>
    </location>
</feature>
<feature type="compositionally biased region" description="Acidic residues" evidence="1">
    <location>
        <begin position="284"/>
        <end position="304"/>
    </location>
</feature>
<evidence type="ECO:0000313" key="2">
    <source>
        <dbReference type="EMBL" id="SMR56581.1"/>
    </source>
</evidence>
<feature type="region of interest" description="Disordered" evidence="1">
    <location>
        <begin position="1"/>
        <end position="41"/>
    </location>
</feature>
<feature type="compositionally biased region" description="Acidic residues" evidence="1">
    <location>
        <begin position="131"/>
        <end position="142"/>
    </location>
</feature>
<feature type="compositionally biased region" description="Polar residues" evidence="1">
    <location>
        <begin position="165"/>
        <end position="176"/>
    </location>
</feature>
<name>A0A2H1GSQ2_ZYMTR</name>
<evidence type="ECO:0000256" key="1">
    <source>
        <dbReference type="SAM" id="MobiDB-lite"/>
    </source>
</evidence>
<dbReference type="AlphaFoldDB" id="A0A2H1GSQ2"/>